<feature type="region of interest" description="Disordered" evidence="1">
    <location>
        <begin position="56"/>
        <end position="141"/>
    </location>
</feature>
<evidence type="ECO:0000313" key="2">
    <source>
        <dbReference type="EMBL" id="BBH02787.1"/>
    </source>
</evidence>
<feature type="compositionally biased region" description="Low complexity" evidence="1">
    <location>
        <begin position="76"/>
        <end position="95"/>
    </location>
</feature>
<dbReference type="EMBL" id="AP019301">
    <property type="protein sequence ID" value="BBH02787.1"/>
    <property type="molecule type" value="Genomic_DNA"/>
</dbReference>
<sequence length="160" mass="17805">LIFLGEEVKIGRKKKKSYSNSNDHRRIKCEFVSGLKIECVQKSEDDERRAIRRRLGHRFLGAIDPSRRASPLFSAPQTSQTSSSTPHLLPSSSHSNPIRAITYSPPRELTQRSSSNGISHSAPPPPPPPSSSSSCPELEKELEIARLKRELGHVSEKLCI</sequence>
<evidence type="ECO:0000256" key="1">
    <source>
        <dbReference type="SAM" id="MobiDB-lite"/>
    </source>
</evidence>
<accession>A0A4Y1RFX2</accession>
<gene>
    <name evidence="2" type="ORF">Prudu_013466</name>
</gene>
<dbReference type="AlphaFoldDB" id="A0A4Y1RFX2"/>
<feature type="non-terminal residue" evidence="2">
    <location>
        <position position="1"/>
    </location>
</feature>
<proteinExistence type="predicted"/>
<name>A0A4Y1RFX2_PRUDU</name>
<organism evidence="2">
    <name type="scientific">Prunus dulcis</name>
    <name type="common">Almond</name>
    <name type="synonym">Amygdalus dulcis</name>
    <dbReference type="NCBI Taxonomy" id="3755"/>
    <lineage>
        <taxon>Eukaryota</taxon>
        <taxon>Viridiplantae</taxon>
        <taxon>Streptophyta</taxon>
        <taxon>Embryophyta</taxon>
        <taxon>Tracheophyta</taxon>
        <taxon>Spermatophyta</taxon>
        <taxon>Magnoliopsida</taxon>
        <taxon>eudicotyledons</taxon>
        <taxon>Gunneridae</taxon>
        <taxon>Pentapetalae</taxon>
        <taxon>rosids</taxon>
        <taxon>fabids</taxon>
        <taxon>Rosales</taxon>
        <taxon>Rosaceae</taxon>
        <taxon>Amygdaloideae</taxon>
        <taxon>Amygdaleae</taxon>
        <taxon>Prunus</taxon>
    </lineage>
</organism>
<protein>
    <submittedName>
        <fullName evidence="2">Uncharacterized protein</fullName>
    </submittedName>
</protein>
<feature type="non-terminal residue" evidence="2">
    <location>
        <position position="160"/>
    </location>
</feature>
<reference evidence="2" key="1">
    <citation type="journal article" date="2019" name="Science">
        <title>Mutation of a bHLH transcription factor allowed almond domestication.</title>
        <authorList>
            <person name="Sanchez-Perez R."/>
            <person name="Pavan S."/>
            <person name="Mazzeo R."/>
            <person name="Moldovan C."/>
            <person name="Aiese Cigliano R."/>
            <person name="Del Cueto J."/>
            <person name="Ricciardi F."/>
            <person name="Lotti C."/>
            <person name="Ricciardi L."/>
            <person name="Dicenta F."/>
            <person name="Lopez-Marques R.L."/>
            <person name="Lindberg Moller B."/>
        </authorList>
    </citation>
    <scope>NUCLEOTIDE SEQUENCE</scope>
</reference>